<sequence length="76" mass="8800">MHREIFKKEINKSKKLNNTIKYLILIEKNGILAEIIPACTESKVLEITRNEKNTVTVFGKARTANAWRFLCCMEAM</sequence>
<proteinExistence type="predicted"/>
<evidence type="ECO:0000313" key="2">
    <source>
        <dbReference type="EMBL" id="XCD05873.1"/>
    </source>
</evidence>
<dbReference type="EMBL" id="PP511662">
    <property type="protein sequence ID" value="XCD06364.1"/>
    <property type="molecule type" value="Genomic_DNA"/>
</dbReference>
<dbReference type="EMBL" id="PP511604">
    <property type="protein sequence ID" value="XCD05873.1"/>
    <property type="molecule type" value="Genomic_DNA"/>
</dbReference>
<evidence type="ECO:0000313" key="3">
    <source>
        <dbReference type="EMBL" id="XCD06364.1"/>
    </source>
</evidence>
<protein>
    <submittedName>
        <fullName evidence="1">Uncharacterized protein</fullName>
    </submittedName>
</protein>
<name>A0AAU8AXA3_9VIRU</name>
<dbReference type="EMBL" id="PP511405">
    <property type="protein sequence ID" value="XCD03956.1"/>
    <property type="molecule type" value="Genomic_DNA"/>
</dbReference>
<organism evidence="1">
    <name type="scientific">Dulem virus 211</name>
    <dbReference type="NCBI Taxonomy" id="3145688"/>
    <lineage>
        <taxon>Viruses</taxon>
        <taxon>Monodnaviria</taxon>
        <taxon>Sangervirae</taxon>
        <taxon>Phixviricota</taxon>
        <taxon>Malgrandaviricetes</taxon>
        <taxon>Petitvirales</taxon>
        <taxon>Microviridae</taxon>
        <taxon>Microvirus</taxon>
    </lineage>
</organism>
<dbReference type="EMBL" id="PP511807">
    <property type="protein sequence ID" value="XCD07756.1"/>
    <property type="molecule type" value="Genomic_DNA"/>
</dbReference>
<accession>A0AAU8AXA3</accession>
<reference evidence="1" key="1">
    <citation type="submission" date="2024-03" db="EMBL/GenBank/DDBJ databases">
        <title>Diverse circular DNA viruses in blood, oral, and fecal samples of captive lemurs.</title>
        <authorList>
            <person name="Paietta E.N."/>
            <person name="Kraberger S."/>
            <person name="Lund M.C."/>
            <person name="Custer J.M."/>
            <person name="Vargas K.M."/>
            <person name="Ehmke E.E."/>
            <person name="Yoder A.D."/>
            <person name="Varsani A."/>
        </authorList>
    </citation>
    <scope>NUCLEOTIDE SEQUENCE</scope>
    <source>
        <strain evidence="1">Duke_21_55</strain>
        <strain evidence="2">Duke_24SF_752</strain>
        <strain evidence="3">Duke_25FS_77</strain>
        <strain evidence="4">Duke_28FS_57</strain>
    </source>
</reference>
<evidence type="ECO:0000313" key="4">
    <source>
        <dbReference type="EMBL" id="XCD07756.1"/>
    </source>
</evidence>
<evidence type="ECO:0000313" key="1">
    <source>
        <dbReference type="EMBL" id="XCD03956.1"/>
    </source>
</evidence>